<evidence type="ECO:0000259" key="4">
    <source>
        <dbReference type="Pfam" id="PF00330"/>
    </source>
</evidence>
<dbReference type="Proteomes" id="UP000547879">
    <property type="component" value="Unassembled WGS sequence"/>
</dbReference>
<keyword evidence="1" id="KW-0479">Metal-binding</keyword>
<dbReference type="Gene3D" id="1.25.40.310">
    <property type="entry name" value="Aconitate B, HEAT-like domain"/>
    <property type="match status" value="1"/>
</dbReference>
<evidence type="ECO:0000256" key="2">
    <source>
        <dbReference type="ARBA" id="ARBA00023004"/>
    </source>
</evidence>
<name>A0A7W9YDR4_9HYPH</name>
<dbReference type="AlphaFoldDB" id="A0A7W9YDR4"/>
<dbReference type="Pfam" id="PF00330">
    <property type="entry name" value="Aconitase"/>
    <property type="match status" value="1"/>
</dbReference>
<dbReference type="PANTHER" id="PTHR43160:SF4">
    <property type="entry name" value="ACONITATE HYDRATASE B"/>
    <property type="match status" value="1"/>
</dbReference>
<keyword evidence="2" id="KW-0408">Iron</keyword>
<dbReference type="InterPro" id="IPR015931">
    <property type="entry name" value="Acnase/IPM_dHydase_lsu_aba_1/3"/>
</dbReference>
<dbReference type="EMBL" id="JACHEG010000012">
    <property type="protein sequence ID" value="MBB6165873.1"/>
    <property type="molecule type" value="Genomic_DNA"/>
</dbReference>
<evidence type="ECO:0000313" key="7">
    <source>
        <dbReference type="EMBL" id="MBB6165873.1"/>
    </source>
</evidence>
<dbReference type="InterPro" id="IPR050926">
    <property type="entry name" value="Aconitase/IPM_isomerase"/>
</dbReference>
<sequence length="929" mass="100693">MNLYSEYLAEIKSREPQGLAPKPIDDGALTAEIITLIEDAGNEHRADALKFFIYNTLPGTTSAAGVKAAFLKKIILGETVVPEISPTFALELLSHMKGGPSVEVLLDIALGDDAAIASQAGDVLKTQVFLYDADMFRLRDAYKAGNAIAKDVLESYAKAEFFTKLPDVEDEIKVVTFIAAEGDISTDLLSPGNQAHSRSDRQLHGQCMITPEAQAEIVALQKQHPDKRVMMIAEKGTMGVGSSRMSGVNNVALWTGKQSSPYVPFVNFAPVVAGTNGISPIFATTVDVTGGIGINLKNWVKKLDENGKPILNNDGNPILEQKYSVETGTVLKIDAKNRKLRDENGEELVDIASSFTPQKTEFMKAGSSYAIVFGKKLQTFAAQTLGVEATPVFAPNKELSVEGQGLTAVEKIFNRNAVGVTPGKVLHAGSDVRVTVNIVGSQDTTGLMTAQELEAMAATVISPLVDGAYQSGCHTASVWDKKAQVNIPKLMSFMNNFGVITARDPKGVYHSMTDVIHKVLNDITVDDWAIIIGGDSHTRMSKGVAFGADSGTVALALATGEATMPIPQSVKVTFKGTMQPYMDFRDVVHATQAQMLKQHGDNVFQGRIIEVHIGTLLADQAFTFTDWTAEMKAKASICISEDATLIESLEIAKSRIQIMIDKGMDNAAQTLQGLIDKADARIAEIRSGEKPALKPDDNAKYFAEVVVDLDLIDEPMIADPDVNNADVSRRYTHDTIRPVSYYGGTKKVDLGFVGSCMVHKGDIKIVAQMLKNLEKAEGKVEFKAPLVVAAPTYNIIDELKAEGDWEILQKYSGFEFDDVKPKTSNRTEYENILYLERPGCNLCMGNQEKAEKGDTVLATSTRLFQGRVVEDTAEKKGESLLASTPLVVLSAILGRTPSIEEYRVAVEGINLTKFAPPKTTPIDSLSVHY</sequence>
<dbReference type="InterPro" id="IPR015929">
    <property type="entry name" value="Aconitase_B_swivel"/>
</dbReference>
<keyword evidence="7" id="KW-0456">Lyase</keyword>
<dbReference type="GO" id="GO:0019629">
    <property type="term" value="P:propionate catabolic process, 2-methylcitrate cycle"/>
    <property type="evidence" value="ECO:0007669"/>
    <property type="project" value="TreeGrafter"/>
</dbReference>
<dbReference type="GO" id="GO:0047456">
    <property type="term" value="F:2-methylisocitrate dehydratase activity"/>
    <property type="evidence" value="ECO:0007669"/>
    <property type="project" value="UniProtKB-EC"/>
</dbReference>
<keyword evidence="3" id="KW-0411">Iron-sulfur</keyword>
<dbReference type="GO" id="GO:0006099">
    <property type="term" value="P:tricarboxylic acid cycle"/>
    <property type="evidence" value="ECO:0007669"/>
    <property type="project" value="InterPro"/>
</dbReference>
<evidence type="ECO:0000256" key="1">
    <source>
        <dbReference type="ARBA" id="ARBA00022723"/>
    </source>
</evidence>
<keyword evidence="8" id="KW-1185">Reference proteome</keyword>
<dbReference type="InterPro" id="IPR036288">
    <property type="entry name" value="Aconitase_B_HEAT-like_dom_sf"/>
</dbReference>
<gene>
    <name evidence="7" type="ORF">HNQ72_005723</name>
</gene>
<protein>
    <submittedName>
        <fullName evidence="7">Aconitate hydratase 2/2-methylisocitrate dehydratase</fullName>
        <ecNumber evidence="7">4.2.1.3</ecNumber>
        <ecNumber evidence="7">4.2.1.99</ecNumber>
    </submittedName>
</protein>
<dbReference type="SUPFAM" id="SSF52016">
    <property type="entry name" value="LeuD/IlvD-like"/>
    <property type="match status" value="1"/>
</dbReference>
<dbReference type="EC" id="4.2.1.3" evidence="7"/>
<dbReference type="InterPro" id="IPR036008">
    <property type="entry name" value="Aconitase_4Fe-4S_dom"/>
</dbReference>
<dbReference type="GO" id="GO:0046872">
    <property type="term" value="F:metal ion binding"/>
    <property type="evidence" value="ECO:0007669"/>
    <property type="project" value="UniProtKB-KW"/>
</dbReference>
<feature type="domain" description="Aconitase/3-isopropylmalate dehydratase large subunit alpha/beta/alpha" evidence="4">
    <location>
        <begin position="411"/>
        <end position="894"/>
    </location>
</feature>
<evidence type="ECO:0000259" key="6">
    <source>
        <dbReference type="Pfam" id="PF11791"/>
    </source>
</evidence>
<dbReference type="InterPro" id="IPR015932">
    <property type="entry name" value="Aconitase_dom2"/>
</dbReference>
<dbReference type="SUPFAM" id="SSF53732">
    <property type="entry name" value="Aconitase iron-sulfur domain"/>
    <property type="match status" value="1"/>
</dbReference>
<accession>A0A7W9YDR4</accession>
<organism evidence="7 8">
    <name type="scientific">Rhizobium wenxiniae</name>
    <dbReference type="NCBI Taxonomy" id="1737357"/>
    <lineage>
        <taxon>Bacteria</taxon>
        <taxon>Pseudomonadati</taxon>
        <taxon>Pseudomonadota</taxon>
        <taxon>Alphaproteobacteria</taxon>
        <taxon>Hyphomicrobiales</taxon>
        <taxon>Rhizobiaceae</taxon>
        <taxon>Rhizobium/Agrobacterium group</taxon>
        <taxon>Rhizobium</taxon>
    </lineage>
</organism>
<dbReference type="Pfam" id="PF06434">
    <property type="entry name" value="Aconitase_2_N"/>
    <property type="match status" value="1"/>
</dbReference>
<dbReference type="InterPro" id="IPR015933">
    <property type="entry name" value="Aconitase_B_HEAT-like_dom"/>
</dbReference>
<dbReference type="PANTHER" id="PTHR43160">
    <property type="entry name" value="ACONITATE HYDRATASE B"/>
    <property type="match status" value="1"/>
</dbReference>
<comment type="caution">
    <text evidence="7">The sequence shown here is derived from an EMBL/GenBank/DDBJ whole genome shotgun (WGS) entry which is preliminary data.</text>
</comment>
<proteinExistence type="predicted"/>
<evidence type="ECO:0000256" key="3">
    <source>
        <dbReference type="ARBA" id="ARBA00023014"/>
    </source>
</evidence>
<dbReference type="CDD" id="cd01576">
    <property type="entry name" value="AcnB_Swivel"/>
    <property type="match status" value="1"/>
</dbReference>
<feature type="domain" description="Aconitase B HEAT-like" evidence="6">
    <location>
        <begin position="6"/>
        <end position="162"/>
    </location>
</feature>
<dbReference type="Gene3D" id="3.30.499.10">
    <property type="entry name" value="Aconitase, domain 3"/>
    <property type="match status" value="2"/>
</dbReference>
<dbReference type="Gene3D" id="3.20.19.10">
    <property type="entry name" value="Aconitase, domain 4"/>
    <property type="match status" value="1"/>
</dbReference>
<reference evidence="7 8" key="1">
    <citation type="submission" date="2020-08" db="EMBL/GenBank/DDBJ databases">
        <title>Genomic Encyclopedia of Type Strains, Phase IV (KMG-IV): sequencing the most valuable type-strain genomes for metagenomic binning, comparative biology and taxonomic classification.</title>
        <authorList>
            <person name="Goeker M."/>
        </authorList>
    </citation>
    <scope>NUCLEOTIDE SEQUENCE [LARGE SCALE GENOMIC DNA]</scope>
    <source>
        <strain evidence="7 8">DSM 100734</strain>
    </source>
</reference>
<dbReference type="NCBIfam" id="NF006690">
    <property type="entry name" value="PRK09238.1"/>
    <property type="match status" value="1"/>
</dbReference>
<dbReference type="InterPro" id="IPR001030">
    <property type="entry name" value="Acoase/IPM_deHydtase_lsu_aba"/>
</dbReference>
<dbReference type="GO" id="GO:0003994">
    <property type="term" value="F:aconitate hydratase activity"/>
    <property type="evidence" value="ECO:0007669"/>
    <property type="project" value="UniProtKB-EC"/>
</dbReference>
<dbReference type="RefSeq" id="WP_183997515.1">
    <property type="nucleotide sequence ID" value="NZ_BMHW01000014.1"/>
</dbReference>
<dbReference type="EC" id="4.2.1.99" evidence="7"/>
<dbReference type="Pfam" id="PF11791">
    <property type="entry name" value="Aconitase_B_N"/>
    <property type="match status" value="1"/>
</dbReference>
<evidence type="ECO:0000313" key="8">
    <source>
        <dbReference type="Proteomes" id="UP000547879"/>
    </source>
</evidence>
<dbReference type="GO" id="GO:0005829">
    <property type="term" value="C:cytosol"/>
    <property type="evidence" value="ECO:0007669"/>
    <property type="project" value="TreeGrafter"/>
</dbReference>
<dbReference type="Gene3D" id="3.40.1060.10">
    <property type="entry name" value="Aconitase, Domain 2"/>
    <property type="match status" value="1"/>
</dbReference>
<dbReference type="InterPro" id="IPR015928">
    <property type="entry name" value="Aconitase/3IPM_dehydase_swvl"/>
</dbReference>
<evidence type="ECO:0000259" key="5">
    <source>
        <dbReference type="Pfam" id="PF06434"/>
    </source>
</evidence>
<dbReference type="SUPFAM" id="SSF74778">
    <property type="entry name" value="Aconitase B, N-terminal domain"/>
    <property type="match status" value="1"/>
</dbReference>
<dbReference type="GO" id="GO:0051539">
    <property type="term" value="F:4 iron, 4 sulfur cluster binding"/>
    <property type="evidence" value="ECO:0007669"/>
    <property type="project" value="TreeGrafter"/>
</dbReference>
<feature type="domain" description="Aconitase B swivel" evidence="5">
    <location>
        <begin position="175"/>
        <end position="406"/>
    </location>
</feature>